<dbReference type="PANTHER" id="PTHR42709">
    <property type="entry name" value="ALKALINE PHOSPHATASE LIKE PROTEIN"/>
    <property type="match status" value="1"/>
</dbReference>
<dbReference type="InterPro" id="IPR032816">
    <property type="entry name" value="VTT_dom"/>
</dbReference>
<evidence type="ECO:0000259" key="2">
    <source>
        <dbReference type="Pfam" id="PF09335"/>
    </source>
</evidence>
<feature type="transmembrane region" description="Helical" evidence="1">
    <location>
        <begin position="86"/>
        <end position="103"/>
    </location>
</feature>
<comment type="caution">
    <text evidence="3">The sequence shown here is derived from an EMBL/GenBank/DDBJ whole genome shotgun (WGS) entry which is preliminary data.</text>
</comment>
<feature type="domain" description="VTT" evidence="2">
    <location>
        <begin position="24"/>
        <end position="133"/>
    </location>
</feature>
<dbReference type="Proteomes" id="UP001500547">
    <property type="component" value="Unassembled WGS sequence"/>
</dbReference>
<dbReference type="EMBL" id="BAABLD010000011">
    <property type="protein sequence ID" value="GAA5168829.1"/>
    <property type="molecule type" value="Genomic_DNA"/>
</dbReference>
<keyword evidence="1" id="KW-0472">Membrane</keyword>
<dbReference type="RefSeq" id="WP_345533858.1">
    <property type="nucleotide sequence ID" value="NZ_BAABLD010000011.1"/>
</dbReference>
<name>A0ABP9QWN4_9RHOO</name>
<evidence type="ECO:0000313" key="4">
    <source>
        <dbReference type="Proteomes" id="UP001500547"/>
    </source>
</evidence>
<accession>A0ABP9QWN4</accession>
<sequence>MESLSYPALFIAATLAATVLPVSSEVLLGAMLVSGRFDAVGLLIVASAGNTLGAVINWCLGRYLLHFRERRWFPLSAQQLARAEQAFQRYGLLSLLFAWVPVVGDPLTLVAGVLRVRFWLFLLLVGIGKTARYGMVLAVAA</sequence>
<evidence type="ECO:0000313" key="3">
    <source>
        <dbReference type="EMBL" id="GAA5168829.1"/>
    </source>
</evidence>
<evidence type="ECO:0000256" key="1">
    <source>
        <dbReference type="SAM" id="Phobius"/>
    </source>
</evidence>
<reference evidence="4" key="1">
    <citation type="journal article" date="2019" name="Int. J. Syst. Evol. Microbiol.">
        <title>The Global Catalogue of Microorganisms (GCM) 10K type strain sequencing project: providing services to taxonomists for standard genome sequencing and annotation.</title>
        <authorList>
            <consortium name="The Broad Institute Genomics Platform"/>
            <consortium name="The Broad Institute Genome Sequencing Center for Infectious Disease"/>
            <person name="Wu L."/>
            <person name="Ma J."/>
        </authorList>
    </citation>
    <scope>NUCLEOTIDE SEQUENCE [LARGE SCALE GENOMIC DNA]</scope>
    <source>
        <strain evidence="4">JCM 18715</strain>
    </source>
</reference>
<gene>
    <name evidence="3" type="ORF">GCM10025770_29450</name>
</gene>
<organism evidence="3 4">
    <name type="scientific">Viridibacterium curvum</name>
    <dbReference type="NCBI Taxonomy" id="1101404"/>
    <lineage>
        <taxon>Bacteria</taxon>
        <taxon>Pseudomonadati</taxon>
        <taxon>Pseudomonadota</taxon>
        <taxon>Betaproteobacteria</taxon>
        <taxon>Rhodocyclales</taxon>
        <taxon>Rhodocyclaceae</taxon>
        <taxon>Viridibacterium</taxon>
    </lineage>
</organism>
<proteinExistence type="predicted"/>
<keyword evidence="4" id="KW-1185">Reference proteome</keyword>
<keyword evidence="1" id="KW-0812">Transmembrane</keyword>
<dbReference type="InterPro" id="IPR051311">
    <property type="entry name" value="DedA_domain"/>
</dbReference>
<dbReference type="PANTHER" id="PTHR42709:SF4">
    <property type="entry name" value="INNER MEMBRANE PROTEIN YQAA"/>
    <property type="match status" value="1"/>
</dbReference>
<feature type="transmembrane region" description="Helical" evidence="1">
    <location>
        <begin position="40"/>
        <end position="65"/>
    </location>
</feature>
<protein>
    <submittedName>
        <fullName evidence="3">YqaA family protein</fullName>
    </submittedName>
</protein>
<keyword evidence="1" id="KW-1133">Transmembrane helix</keyword>
<dbReference type="Pfam" id="PF09335">
    <property type="entry name" value="VTT_dom"/>
    <property type="match status" value="1"/>
</dbReference>